<dbReference type="PANTHER" id="PTHR12419">
    <property type="entry name" value="OTU DOMAIN CONTAINING PROTEIN"/>
    <property type="match status" value="1"/>
</dbReference>
<evidence type="ECO:0000256" key="1">
    <source>
        <dbReference type="ARBA" id="ARBA00000707"/>
    </source>
</evidence>
<evidence type="ECO:0000256" key="2">
    <source>
        <dbReference type="ARBA" id="ARBA00010407"/>
    </source>
</evidence>
<dbReference type="GO" id="GO:0016579">
    <property type="term" value="P:protein deubiquitination"/>
    <property type="evidence" value="ECO:0007669"/>
    <property type="project" value="TreeGrafter"/>
</dbReference>
<evidence type="ECO:0000259" key="6">
    <source>
        <dbReference type="PROSITE" id="PS50802"/>
    </source>
</evidence>
<comment type="catalytic activity">
    <reaction evidence="1">
        <text>Thiol-dependent hydrolysis of ester, thioester, amide, peptide and isopeptide bonds formed by the C-terminal Gly of ubiquitin (a 76-residue protein attached to proteins as an intracellular targeting signal).</text>
        <dbReference type="EC" id="3.4.19.12"/>
    </reaction>
</comment>
<dbReference type="AlphaFoldDB" id="A0AAD4VI49"/>
<accession>A0AAD4VI49</accession>
<dbReference type="Proteomes" id="UP001054821">
    <property type="component" value="Chromosome 6"/>
</dbReference>
<dbReference type="EC" id="3.4.19.12" evidence="3"/>
<dbReference type="SUPFAM" id="SSF54001">
    <property type="entry name" value="Cysteine proteinases"/>
    <property type="match status" value="1"/>
</dbReference>
<feature type="domain" description="OTU" evidence="6">
    <location>
        <begin position="181"/>
        <end position="305"/>
    </location>
</feature>
<keyword evidence="4" id="KW-0833">Ubl conjugation pathway</keyword>
<dbReference type="InterPro" id="IPR038765">
    <property type="entry name" value="Papain-like_cys_pep_sf"/>
</dbReference>
<dbReference type="Pfam" id="PF02338">
    <property type="entry name" value="OTU"/>
    <property type="match status" value="1"/>
</dbReference>
<comment type="similarity">
    <text evidence="2">Belongs to the peptidase C85 family.</text>
</comment>
<evidence type="ECO:0000256" key="5">
    <source>
        <dbReference type="ARBA" id="ARBA00022801"/>
    </source>
</evidence>
<reference evidence="7 8" key="1">
    <citation type="journal article" date="2022" name="G3 (Bethesda)">
        <title>Whole-genome sequence and methylome profiling of the almond [Prunus dulcis (Mill.) D.A. Webb] cultivar 'Nonpareil'.</title>
        <authorList>
            <person name="D'Amico-Willman K.M."/>
            <person name="Ouma W.Z."/>
            <person name="Meulia T."/>
            <person name="Sideli G.M."/>
            <person name="Gradziel T.M."/>
            <person name="Fresnedo-Ramirez J."/>
        </authorList>
    </citation>
    <scope>NUCLEOTIDE SEQUENCE [LARGE SCALE GENOMIC DNA]</scope>
    <source>
        <strain evidence="7">Clone GOH B32 T37-40</strain>
    </source>
</reference>
<dbReference type="PROSITE" id="PS50802">
    <property type="entry name" value="OTU"/>
    <property type="match status" value="1"/>
</dbReference>
<keyword evidence="8" id="KW-1185">Reference proteome</keyword>
<evidence type="ECO:0000313" key="7">
    <source>
        <dbReference type="EMBL" id="KAI5325383.1"/>
    </source>
</evidence>
<evidence type="ECO:0000256" key="4">
    <source>
        <dbReference type="ARBA" id="ARBA00022786"/>
    </source>
</evidence>
<name>A0AAD4VI49_PRUDU</name>
<keyword evidence="5" id="KW-0378">Hydrolase</keyword>
<sequence length="345" mass="39453">MASHEHDSDIIQWGLRLLDGDPVYNSSYYYGDMIQHNANDIYHEEYFRSHYDTESNHVENDEIIARTLQEEFSGLSVTEASEYPHAGEAQAQASVLADEWHGVSTRNYCSDHDYGQEEASSLCSSPGNHLELTDECALDGEVDWSLNPVPHIPRINGEIPSFDEATSDHQRLLDRLQIFGFLECKVEGDGNCQFHALSDQLYHTPDHHKYVRSQVVNQLKSHPEIYEGYVPMAYDDYLEKMSTNGEWGDHVSLQAAADSYGVKIFVLTSFKDNCCIEILPNIQTSKQVIYLSFWAEVHYNSIYPQGGSPSNSWFRTCSDLIFLHFQCSSRLDYLIVRKTELKGFH</sequence>
<protein>
    <recommendedName>
        <fullName evidence="3">ubiquitinyl hydrolase 1</fullName>
        <ecNumber evidence="3">3.4.19.12</ecNumber>
    </recommendedName>
</protein>
<dbReference type="PANTHER" id="PTHR12419:SF103">
    <property type="entry name" value="OVARIAN TUMOR DOMAIN-CONTAINING DEUBIQUITINATING ENZYME 10-RELATED"/>
    <property type="match status" value="1"/>
</dbReference>
<dbReference type="FunFam" id="3.90.70.80:FF:000001">
    <property type="entry name" value="OTU domain-containing protein"/>
    <property type="match status" value="1"/>
</dbReference>
<dbReference type="Gene3D" id="3.90.70.80">
    <property type="match status" value="1"/>
</dbReference>
<dbReference type="InterPro" id="IPR050704">
    <property type="entry name" value="Peptidase_C85-like"/>
</dbReference>
<dbReference type="InterPro" id="IPR003323">
    <property type="entry name" value="OTU_dom"/>
</dbReference>
<dbReference type="EMBL" id="JAJFAZ020000006">
    <property type="protein sequence ID" value="KAI5325383.1"/>
    <property type="molecule type" value="Genomic_DNA"/>
</dbReference>
<evidence type="ECO:0000313" key="8">
    <source>
        <dbReference type="Proteomes" id="UP001054821"/>
    </source>
</evidence>
<proteinExistence type="inferred from homology"/>
<gene>
    <name evidence="7" type="ORF">L3X38_034457</name>
</gene>
<comment type="caution">
    <text evidence="7">The sequence shown here is derived from an EMBL/GenBank/DDBJ whole genome shotgun (WGS) entry which is preliminary data.</text>
</comment>
<dbReference type="GO" id="GO:0004843">
    <property type="term" value="F:cysteine-type deubiquitinase activity"/>
    <property type="evidence" value="ECO:0007669"/>
    <property type="project" value="UniProtKB-EC"/>
</dbReference>
<organism evidence="7 8">
    <name type="scientific">Prunus dulcis</name>
    <name type="common">Almond</name>
    <name type="synonym">Amygdalus dulcis</name>
    <dbReference type="NCBI Taxonomy" id="3755"/>
    <lineage>
        <taxon>Eukaryota</taxon>
        <taxon>Viridiplantae</taxon>
        <taxon>Streptophyta</taxon>
        <taxon>Embryophyta</taxon>
        <taxon>Tracheophyta</taxon>
        <taxon>Spermatophyta</taxon>
        <taxon>Magnoliopsida</taxon>
        <taxon>eudicotyledons</taxon>
        <taxon>Gunneridae</taxon>
        <taxon>Pentapetalae</taxon>
        <taxon>rosids</taxon>
        <taxon>fabids</taxon>
        <taxon>Rosales</taxon>
        <taxon>Rosaceae</taxon>
        <taxon>Amygdaloideae</taxon>
        <taxon>Amygdaleae</taxon>
        <taxon>Prunus</taxon>
    </lineage>
</organism>
<dbReference type="CDD" id="cd22751">
    <property type="entry name" value="OTU_plant_OTU9-like"/>
    <property type="match status" value="1"/>
</dbReference>
<evidence type="ECO:0000256" key="3">
    <source>
        <dbReference type="ARBA" id="ARBA00012759"/>
    </source>
</evidence>